<dbReference type="Proteomes" id="UP000239494">
    <property type="component" value="Unassembled WGS sequence"/>
</dbReference>
<dbReference type="PANTHER" id="PTHR43156:SF2">
    <property type="entry name" value="STAGE II SPORULATION PROTEIN E"/>
    <property type="match status" value="1"/>
</dbReference>
<protein>
    <submittedName>
        <fullName evidence="4">Response regulator receiver domain-containing protein</fullName>
    </submittedName>
</protein>
<dbReference type="SMART" id="SM00448">
    <property type="entry name" value="REC"/>
    <property type="match status" value="1"/>
</dbReference>
<keyword evidence="2" id="KW-0597">Phosphoprotein</keyword>
<dbReference type="EMBL" id="PVTF01000002">
    <property type="protein sequence ID" value="PRY45125.1"/>
    <property type="molecule type" value="Genomic_DNA"/>
</dbReference>
<gene>
    <name evidence="4" type="ORF">CLV43_102690</name>
</gene>
<dbReference type="OrthoDB" id="7943561at2"/>
<evidence type="ECO:0000259" key="3">
    <source>
        <dbReference type="PROSITE" id="PS50110"/>
    </source>
</evidence>
<evidence type="ECO:0000256" key="1">
    <source>
        <dbReference type="ARBA" id="ARBA00022801"/>
    </source>
</evidence>
<dbReference type="Gene3D" id="3.40.50.2300">
    <property type="match status" value="1"/>
</dbReference>
<dbReference type="PROSITE" id="PS50110">
    <property type="entry name" value="RESPONSE_REGULATORY"/>
    <property type="match status" value="1"/>
</dbReference>
<evidence type="ECO:0000313" key="5">
    <source>
        <dbReference type="Proteomes" id="UP000239494"/>
    </source>
</evidence>
<reference evidence="4 5" key="1">
    <citation type="submission" date="2018-03" db="EMBL/GenBank/DDBJ databases">
        <title>Genomic Encyclopedia of Archaeal and Bacterial Type Strains, Phase II (KMG-II): from individual species to whole genera.</title>
        <authorList>
            <person name="Goeker M."/>
        </authorList>
    </citation>
    <scope>NUCLEOTIDE SEQUENCE [LARGE SCALE GENOMIC DNA]</scope>
    <source>
        <strain evidence="4 5">DSM 44720</strain>
    </source>
</reference>
<feature type="domain" description="Response regulatory" evidence="3">
    <location>
        <begin position="18"/>
        <end position="135"/>
    </location>
</feature>
<dbReference type="RefSeq" id="WP_106186660.1">
    <property type="nucleotide sequence ID" value="NZ_PVTF01000002.1"/>
</dbReference>
<dbReference type="SUPFAM" id="SSF52172">
    <property type="entry name" value="CheY-like"/>
    <property type="match status" value="1"/>
</dbReference>
<evidence type="ECO:0000256" key="2">
    <source>
        <dbReference type="PROSITE-ProRule" id="PRU00169"/>
    </source>
</evidence>
<feature type="modified residue" description="4-aspartylphosphate" evidence="2">
    <location>
        <position position="67"/>
    </location>
</feature>
<proteinExistence type="predicted"/>
<accession>A0A2T0THN7</accession>
<dbReference type="PANTHER" id="PTHR43156">
    <property type="entry name" value="STAGE II SPORULATION PROTEIN E-RELATED"/>
    <property type="match status" value="1"/>
</dbReference>
<comment type="caution">
    <text evidence="4">The sequence shown here is derived from an EMBL/GenBank/DDBJ whole genome shotgun (WGS) entry which is preliminary data.</text>
</comment>
<dbReference type="Pfam" id="PF07228">
    <property type="entry name" value="SpoIIE"/>
    <property type="match status" value="1"/>
</dbReference>
<dbReference type="SUPFAM" id="SSF81606">
    <property type="entry name" value="PP2C-like"/>
    <property type="match status" value="1"/>
</dbReference>
<keyword evidence="1" id="KW-0378">Hydrolase</keyword>
<dbReference type="InterPro" id="IPR052016">
    <property type="entry name" value="Bact_Sigma-Reg"/>
</dbReference>
<dbReference type="InterPro" id="IPR001789">
    <property type="entry name" value="Sig_transdc_resp-reg_receiver"/>
</dbReference>
<dbReference type="InterPro" id="IPR036457">
    <property type="entry name" value="PPM-type-like_dom_sf"/>
</dbReference>
<dbReference type="Gene3D" id="3.60.40.10">
    <property type="entry name" value="PPM-type phosphatase domain"/>
    <property type="match status" value="1"/>
</dbReference>
<dbReference type="InterPro" id="IPR011006">
    <property type="entry name" value="CheY-like_superfamily"/>
</dbReference>
<dbReference type="SMART" id="SM00331">
    <property type="entry name" value="PP2C_SIG"/>
    <property type="match status" value="1"/>
</dbReference>
<dbReference type="Pfam" id="PF00072">
    <property type="entry name" value="Response_reg"/>
    <property type="match status" value="1"/>
</dbReference>
<keyword evidence="5" id="KW-1185">Reference proteome</keyword>
<dbReference type="GO" id="GO:0016791">
    <property type="term" value="F:phosphatase activity"/>
    <property type="evidence" value="ECO:0007669"/>
    <property type="project" value="TreeGrafter"/>
</dbReference>
<name>A0A2T0THN7_9PSEU</name>
<dbReference type="GO" id="GO:0000160">
    <property type="term" value="P:phosphorelay signal transduction system"/>
    <property type="evidence" value="ECO:0007669"/>
    <property type="project" value="InterPro"/>
</dbReference>
<organism evidence="4 5">
    <name type="scientific">Umezawaea tangerina</name>
    <dbReference type="NCBI Taxonomy" id="84725"/>
    <lineage>
        <taxon>Bacteria</taxon>
        <taxon>Bacillati</taxon>
        <taxon>Actinomycetota</taxon>
        <taxon>Actinomycetes</taxon>
        <taxon>Pseudonocardiales</taxon>
        <taxon>Pseudonocardiaceae</taxon>
        <taxon>Umezawaea</taxon>
    </lineage>
</organism>
<sequence length="527" mass="55529">MSPRNPRRRWGSRSGPARILVVDDLDASRYITASWLRRSGHVVDEAITGRAALTALGENEFDLVMLDVHLPDMSGFEVCEIIKADPATAALPVIHVSATYVEPEDKTVGLTRGADAYLTEPVDPGELLATVEAALRYYRARMLAEQLADRLTRLTRATLSINSADGFDALVAAAAAGAADVLDTAAVAMLVTDSDVRVGTTGDAGEVDLRTEEVPLITGVVAAVLGDGEGVEVSFVDSPPWDPGTRAAVVVARSKLGRPPVCVAVEASAAQTPEERNLLVQLGQATAVAADGLRALTEEHLLALTLQRSLLPSALPVLPGLPMVARYVPASANAEIGGDFYEVIDLDGRLLVAIGDVCGHSIEAATVMGEVRHALRAYAIETDNPATILTKLDRMLVRYHPRGGLTTMCLVLVDLEAGTMEVANAGHVHPLVVDGDGARFLDVGGPLLGIDLPHPPATSFPLPDGTLVVLTTDGLVERSDSDLDEGMESLRTAVSHGGDLDGLADGLLERFGGGKRDDIALLVFRRA</sequence>
<evidence type="ECO:0000313" key="4">
    <source>
        <dbReference type="EMBL" id="PRY45125.1"/>
    </source>
</evidence>
<dbReference type="AlphaFoldDB" id="A0A2T0THN7"/>
<dbReference type="InterPro" id="IPR001932">
    <property type="entry name" value="PPM-type_phosphatase-like_dom"/>
</dbReference>